<dbReference type="GO" id="GO:0003676">
    <property type="term" value="F:nucleic acid binding"/>
    <property type="evidence" value="ECO:0007669"/>
    <property type="project" value="InterPro"/>
</dbReference>
<dbReference type="Pfam" id="PF00270">
    <property type="entry name" value="DEAD"/>
    <property type="match status" value="1"/>
</dbReference>
<keyword evidence="5" id="KW-0378">Hydrolase</keyword>
<evidence type="ECO:0000256" key="1">
    <source>
        <dbReference type="ARBA" id="ARBA00022741"/>
    </source>
</evidence>
<dbReference type="GO" id="GO:0043138">
    <property type="term" value="F:3'-5' DNA helicase activity"/>
    <property type="evidence" value="ECO:0007669"/>
    <property type="project" value="TreeGrafter"/>
</dbReference>
<keyword evidence="2" id="KW-0067">ATP-binding</keyword>
<gene>
    <name evidence="5" type="ORF">F8B77_04310</name>
</gene>
<dbReference type="GO" id="GO:0036297">
    <property type="term" value="P:interstrand cross-link repair"/>
    <property type="evidence" value="ECO:0007669"/>
    <property type="project" value="TreeGrafter"/>
</dbReference>
<accession>A0A6N6RVZ3</accession>
<name>A0A6N6RVZ3_9GAMM</name>
<keyword evidence="5" id="KW-0347">Helicase</keyword>
<dbReference type="PANTHER" id="PTHR47957:SF3">
    <property type="entry name" value="ATP-DEPENDENT HELICASE HRQ1"/>
    <property type="match status" value="1"/>
</dbReference>
<dbReference type="Pfam" id="PF00271">
    <property type="entry name" value="Helicase_C"/>
    <property type="match status" value="1"/>
</dbReference>
<evidence type="ECO:0000259" key="3">
    <source>
        <dbReference type="PROSITE" id="PS51192"/>
    </source>
</evidence>
<evidence type="ECO:0000259" key="4">
    <source>
        <dbReference type="PROSITE" id="PS51194"/>
    </source>
</evidence>
<proteinExistence type="predicted"/>
<keyword evidence="1" id="KW-0547">Nucleotide-binding</keyword>
<dbReference type="SUPFAM" id="SSF52540">
    <property type="entry name" value="P-loop containing nucleoside triphosphate hydrolases"/>
    <property type="match status" value="1"/>
</dbReference>
<dbReference type="InterPro" id="IPR027417">
    <property type="entry name" value="P-loop_NTPase"/>
</dbReference>
<organism evidence="5 6">
    <name type="scientific">Aliivibrio finisterrensis</name>
    <dbReference type="NCBI Taxonomy" id="511998"/>
    <lineage>
        <taxon>Bacteria</taxon>
        <taxon>Pseudomonadati</taxon>
        <taxon>Pseudomonadota</taxon>
        <taxon>Gammaproteobacteria</taxon>
        <taxon>Vibrionales</taxon>
        <taxon>Vibrionaceae</taxon>
        <taxon>Aliivibrio</taxon>
    </lineage>
</organism>
<dbReference type="GO" id="GO:0005524">
    <property type="term" value="F:ATP binding"/>
    <property type="evidence" value="ECO:0007669"/>
    <property type="project" value="UniProtKB-KW"/>
</dbReference>
<comment type="caution">
    <text evidence="5">The sequence shown here is derived from an EMBL/GenBank/DDBJ whole genome shotgun (WGS) entry which is preliminary data.</text>
</comment>
<dbReference type="PROSITE" id="PS51194">
    <property type="entry name" value="HELICASE_CTER"/>
    <property type="match status" value="1"/>
</dbReference>
<feature type="domain" description="Helicase C-terminal" evidence="4">
    <location>
        <begin position="992"/>
        <end position="1173"/>
    </location>
</feature>
<feature type="domain" description="Helicase ATP-binding" evidence="3">
    <location>
        <begin position="110"/>
        <end position="319"/>
    </location>
</feature>
<evidence type="ECO:0000313" key="6">
    <source>
        <dbReference type="Proteomes" id="UP000434870"/>
    </source>
</evidence>
<dbReference type="InterPro" id="IPR001650">
    <property type="entry name" value="Helicase_C-like"/>
</dbReference>
<dbReference type="Pfam" id="PF09369">
    <property type="entry name" value="MZB"/>
    <property type="match status" value="1"/>
</dbReference>
<dbReference type="PROSITE" id="PS51192">
    <property type="entry name" value="HELICASE_ATP_BIND_1"/>
    <property type="match status" value="1"/>
</dbReference>
<dbReference type="InterPro" id="IPR011545">
    <property type="entry name" value="DEAD/DEAH_box_helicase_dom"/>
</dbReference>
<dbReference type="GO" id="GO:0006289">
    <property type="term" value="P:nucleotide-excision repair"/>
    <property type="evidence" value="ECO:0007669"/>
    <property type="project" value="TreeGrafter"/>
</dbReference>
<dbReference type="RefSeq" id="WP_151654033.1">
    <property type="nucleotide sequence ID" value="NZ_WBVP01000003.1"/>
</dbReference>
<sequence>MTRYFSELVEQSVSRAKESTLSVLGVANPELRTHLSELMSMDCGDSNAFLAPPLFEHTFGWEFADSKISELKGKLLSNAVVNALDDKANDRYRFEASFSPFKHQLEAWETLLANEAKSVVVTSGTGSGKTECFMVPVLEDLYREYKETKKPLVGVRALFLYPLNALINSQQERLNAWTQHFGQGVRYCLYNGNTENSEKKLRKAQEQRPNEVLSRELMRKEPAPILVTNGTMLEYMLVRQVDSPIIERSREEKSLRWIVLDEAHTYVGSQAAELSLQLRRVLQAFGVEAKNVRFVATSATIAGDDATEQLKSYLSDLAGVSRDQIKVIGGRRVIPEVDFREDEYLSLEQLEDIESLGEEGQKSKKGDPEVSRRRYEALEASPYARKLREVVVGSKTPLTLKEINQYSAAQLNQSTLPQSELLCWLDLLTGTKKSASSEAFLKLRAHFFQRMTNGLWGCIDKNCKCKKGTALAKNWPFGYVYSVQRQSCDCGAPVLELSFCMECNEPHLIGRDKGGVLTQWNNNAGDEFSLQHESIDEEDSVIQDLDSSSHYPEIFASKLDQDGVFTSIKIGLDGTLGSTDEQAYDVTIMEAQNTQSCSDCGFDGYSGSSPFRRAMLGAPFYIANVVPTLLEFCPDIADNTGAEGPQSLPARGRRLITFTDSRQGTARLSVRMQQEAERSKLRGAVVEILREKQLDQPKSNDLPNENVSADELLDQAQKLRSMGMADMADQLELKANALNLGATKVELACISWDDMVTALAKKADFKGAMFLYNQYLSPEIFKQSDGSEKLADMLLFREFARRPKRQNNSETQGLVKVGYSGLEKIKHCPEHWESYGFTLSDWRDLAKVSLDFYVRENNYLRLEDGGWLKWIGSKFASKTLRNPMSEEQDEGRIKKWPQIRSANHNRLTKLLILTSKIDANTAYGKDVINSWLTALWKDLTDNARILSVDNNQFALDRNKFTFSFVDKVFICPITNKLIDTTFKGISPYLPRKVTEAEKYLCTEIEFPYIWEIEAKQLDYQKGLKSVREQVEKDPKVAPLRERNLWTDINDRAVEGGLYYRTAEHSAQQSSERLNDYEDLFKKGKINVLNCSTTMEMGVDIGGITAVVMNNVPPHPANYLQRAGRAGRSKESRAISYTLCKGNPHDQQVFTNPKWPFVTAIPAPYVAFNSERLVQRHVNSLLLSIFLKNAVGITLKEKTSLNLEWFYLPDTNSIGNQFLAWLVSDANSWDKEIISLVRGTVLAHSQPDILRENAASVIKVLKDKWFKEYNYLETELKTADSDTPYAYRLEIEKIRLGQEYLLRELASKAFLPGYGFPTDVVNFDNNNIEDFIRELNRKDKKKNEREDNVSRHRGLPSRNLAVAIREYAPGSEIVLDGRVFRSGGVALHWHNVSGSGGPEAQKFDLAWRCDCCGQTGYKTEVSISALNMVCSNPACSAPIKSRHIRQVLQPTGFATDFYHAPTNDISMQKFIPVEDAWVSSGKAESIVLPNERMGYMLSTSEGTVFNHSSGENGKGYALCMSCGRAESLDKNGDYPKSLNPTTSHRPLKAVKKDKKGDGNVLCDGSATLMQGIHLGCHSKTDVFELVLKHPVRNEHIPDNNEGRIIATTLSVALRSALAEKLGISTSELGYSVRPAIIEGHYPAMVIQIYDSISGGAGFASSANLFIQKLLNMMVANLYCKKCSSGCSDCLLESDTRHDIDSIDSSSTREWLGSDFTLFNSVPDSLKTFTDGVYQPASVAATIRNQLNHGAKDLILWLSEDMSEWDLTHPKFKRSIINYLSSDNVGVTLVISENKLDLDTQEELWLLQKLGAKIAVGTPEKSQTMAQFVLGDELFTIASSERANLLPGNDWHSANGIVILSKQEALQSITEVKINLQNEAEGVSSLNDSVEIVQQFNGRLTSFGEAFWKGMFNSNPGLLQFLSTEKIESVTYSDRYIQSPSSMLMITQLLGFLCKGSKTITSLIIETLYHEKDQSGKYLHHDWQDKDDFISAYEAWGEYQTSIKPQVICHMNRSNIAHRRLLTLRLSSGKELIFKLDQGVGYWKLSELGSKFNTIRYSFQSDLDPQLRSLKELEEKLIVKNSEDWSTDVTYKVRSLS</sequence>
<reference evidence="5 6" key="1">
    <citation type="submission" date="2019-09" db="EMBL/GenBank/DDBJ databases">
        <title>Genome of Aliivibrio finisterrensis LMG 23869 (type strain).</title>
        <authorList>
            <person name="Bowman J.P."/>
        </authorList>
    </citation>
    <scope>NUCLEOTIDE SEQUENCE [LARGE SCALE GENOMIC DNA]</scope>
    <source>
        <strain evidence="5 6">LMG 23869</strain>
    </source>
</reference>
<evidence type="ECO:0000256" key="2">
    <source>
        <dbReference type="ARBA" id="ARBA00022840"/>
    </source>
</evidence>
<protein>
    <submittedName>
        <fullName evidence="5">DEAD/DEAH box helicase</fullName>
    </submittedName>
</protein>
<dbReference type="SMART" id="SM00487">
    <property type="entry name" value="DEXDc"/>
    <property type="match status" value="1"/>
</dbReference>
<dbReference type="Proteomes" id="UP000434870">
    <property type="component" value="Unassembled WGS sequence"/>
</dbReference>
<dbReference type="EMBL" id="WBVP01000003">
    <property type="protein sequence ID" value="KAB2825916.1"/>
    <property type="molecule type" value="Genomic_DNA"/>
</dbReference>
<dbReference type="InterPro" id="IPR018973">
    <property type="entry name" value="MZB"/>
</dbReference>
<evidence type="ECO:0000313" key="5">
    <source>
        <dbReference type="EMBL" id="KAB2825916.1"/>
    </source>
</evidence>
<dbReference type="SMART" id="SM00490">
    <property type="entry name" value="HELICc"/>
    <property type="match status" value="1"/>
</dbReference>
<dbReference type="InterPro" id="IPR014001">
    <property type="entry name" value="Helicase_ATP-bd"/>
</dbReference>
<dbReference type="PANTHER" id="PTHR47957">
    <property type="entry name" value="ATP-DEPENDENT HELICASE HRQ1"/>
    <property type="match status" value="1"/>
</dbReference>
<dbReference type="Gene3D" id="3.40.50.300">
    <property type="entry name" value="P-loop containing nucleotide triphosphate hydrolases"/>
    <property type="match status" value="2"/>
</dbReference>